<evidence type="ECO:0000313" key="2">
    <source>
        <dbReference type="Proteomes" id="UP000627292"/>
    </source>
</evidence>
<reference evidence="1" key="1">
    <citation type="journal article" date="2014" name="Int. J. Syst. Evol. Microbiol.">
        <title>Complete genome sequence of Corynebacterium casei LMG S-19264T (=DSM 44701T), isolated from a smear-ripened cheese.</title>
        <authorList>
            <consortium name="US DOE Joint Genome Institute (JGI-PGF)"/>
            <person name="Walter F."/>
            <person name="Albersmeier A."/>
            <person name="Kalinowski J."/>
            <person name="Ruckert C."/>
        </authorList>
    </citation>
    <scope>NUCLEOTIDE SEQUENCE</scope>
    <source>
        <strain evidence="1">CGMCC 1.15290</strain>
    </source>
</reference>
<reference evidence="1" key="2">
    <citation type="submission" date="2020-09" db="EMBL/GenBank/DDBJ databases">
        <authorList>
            <person name="Sun Q."/>
            <person name="Zhou Y."/>
        </authorList>
    </citation>
    <scope>NUCLEOTIDE SEQUENCE</scope>
    <source>
        <strain evidence="1">CGMCC 1.15290</strain>
    </source>
</reference>
<gene>
    <name evidence="1" type="ORF">GCM10011379_46650</name>
</gene>
<proteinExistence type="predicted"/>
<sequence>MALTLLVHKAGLSQTGSGTDNISNKTNGGKELYLPAKVWQVPDNNNYNDTSSTYCYQRMVSSDNIALFWAKAFGTRPEQNPDTLKRFEVQTALAECERYYQYYVDTLQFLKKGHSVSDKYKILIYVTDSKEGTAYGGGVEDKIGILWTPAARIHKAPYGALAHELGHSFQYLVHADSAWGYTSAPEGSHGQTIFEMTSQYMLWQVYPEWMTFENYHLKSYLQKTHYAFLHETNQYHSPYVLEYWSEKHGKTFIGRLWQEAVAGEDPVMTYQRLTHINQHTFNDEMFDAARRFITWDMKRIEGVANRYANQHSTRFDTTRDGWLRIKRTQCPQNYGYNGIALTVPPAGSKVQLRFKGITKDTGFNILRADKAGWRYGFVAVLKNGSRIYADINSNNNGKASFTIPENTQHLWLVVSGAPKEHWQHLTDGKNENDEQWPYQIQLSGTALQL</sequence>
<dbReference type="InterPro" id="IPR045690">
    <property type="entry name" value="DUF6055"/>
</dbReference>
<dbReference type="Proteomes" id="UP000627292">
    <property type="component" value="Unassembled WGS sequence"/>
</dbReference>
<keyword evidence="2" id="KW-1185">Reference proteome</keyword>
<comment type="caution">
    <text evidence="1">The sequence shown here is derived from an EMBL/GenBank/DDBJ whole genome shotgun (WGS) entry which is preliminary data.</text>
</comment>
<dbReference type="AlphaFoldDB" id="A0A917J588"/>
<protein>
    <recommendedName>
        <fullName evidence="3">Avirulence protein</fullName>
    </recommendedName>
</protein>
<accession>A0A917J588</accession>
<name>A0A917J588_9BACT</name>
<evidence type="ECO:0000313" key="1">
    <source>
        <dbReference type="EMBL" id="GGH78561.1"/>
    </source>
</evidence>
<evidence type="ECO:0008006" key="3">
    <source>
        <dbReference type="Google" id="ProtNLM"/>
    </source>
</evidence>
<dbReference type="EMBL" id="BMIB01000004">
    <property type="protein sequence ID" value="GGH78561.1"/>
    <property type="molecule type" value="Genomic_DNA"/>
</dbReference>
<organism evidence="1 2">
    <name type="scientific">Filimonas zeae</name>
    <dbReference type="NCBI Taxonomy" id="1737353"/>
    <lineage>
        <taxon>Bacteria</taxon>
        <taxon>Pseudomonadati</taxon>
        <taxon>Bacteroidota</taxon>
        <taxon>Chitinophagia</taxon>
        <taxon>Chitinophagales</taxon>
        <taxon>Chitinophagaceae</taxon>
        <taxon>Filimonas</taxon>
    </lineage>
</organism>
<dbReference type="Pfam" id="PF19527">
    <property type="entry name" value="DUF6055"/>
    <property type="match status" value="1"/>
</dbReference>